<evidence type="ECO:0000313" key="2">
    <source>
        <dbReference type="EMBL" id="CAB4652752.1"/>
    </source>
</evidence>
<accession>A0A6J6KTA4</accession>
<reference evidence="2" key="1">
    <citation type="submission" date="2020-05" db="EMBL/GenBank/DDBJ databases">
        <authorList>
            <person name="Chiriac C."/>
            <person name="Salcher M."/>
            <person name="Ghai R."/>
            <person name="Kavagutti S V."/>
        </authorList>
    </citation>
    <scope>NUCLEOTIDE SEQUENCE</scope>
</reference>
<protein>
    <submittedName>
        <fullName evidence="2">Unannotated protein</fullName>
    </submittedName>
</protein>
<dbReference type="InterPro" id="IPR038726">
    <property type="entry name" value="PDDEXK_AddAB-type"/>
</dbReference>
<name>A0A6J6KTA4_9ZZZZ</name>
<dbReference type="AlphaFoldDB" id="A0A6J6KTA4"/>
<dbReference type="InterPro" id="IPR011335">
    <property type="entry name" value="Restrct_endonuc-II-like"/>
</dbReference>
<proteinExistence type="predicted"/>
<feature type="domain" description="PD-(D/E)XK endonuclease-like" evidence="1">
    <location>
        <begin position="13"/>
        <end position="255"/>
    </location>
</feature>
<dbReference type="SUPFAM" id="SSF52980">
    <property type="entry name" value="Restriction endonuclease-like"/>
    <property type="match status" value="1"/>
</dbReference>
<dbReference type="Pfam" id="PF12705">
    <property type="entry name" value="PDDEXK_1"/>
    <property type="match status" value="1"/>
</dbReference>
<gene>
    <name evidence="2" type="ORF">UFOPK2243_00608</name>
</gene>
<evidence type="ECO:0000259" key="1">
    <source>
        <dbReference type="Pfam" id="PF12705"/>
    </source>
</evidence>
<dbReference type="Gene3D" id="3.90.320.10">
    <property type="match status" value="1"/>
</dbReference>
<sequence>MCGGIVASVTSIRLSPSRVSEFNNCPRLYKYRVIELLPEPPSIDAERGTLIHTILEDLFDLPAQERNHQSATAMAPSRWKDQIEAKPELANLVLNEKEWLDRVEALLKNYFLLEKPESFEATHREMHLEQDLTTEVYLHGYVDRIDVAPTGEVRIVDYKSGKSPKPGWEEKALFQLRVYALLYWRLHGVIPTLLVLHYLGDARTVKSSPKEAELISTEKKLLAIADEIIEAIEKDHFPPKPSRLCDWCFFKSICPAHN</sequence>
<dbReference type="InterPro" id="IPR011604">
    <property type="entry name" value="PDDEXK-like_dom_sf"/>
</dbReference>
<dbReference type="EMBL" id="CAEZWL010000011">
    <property type="protein sequence ID" value="CAB4652752.1"/>
    <property type="molecule type" value="Genomic_DNA"/>
</dbReference>
<organism evidence="2">
    <name type="scientific">freshwater metagenome</name>
    <dbReference type="NCBI Taxonomy" id="449393"/>
    <lineage>
        <taxon>unclassified sequences</taxon>
        <taxon>metagenomes</taxon>
        <taxon>ecological metagenomes</taxon>
    </lineage>
</organism>